<dbReference type="AlphaFoldDB" id="A0A9N9S1X6"/>
<evidence type="ECO:0000256" key="2">
    <source>
        <dbReference type="ARBA" id="ARBA00017835"/>
    </source>
</evidence>
<protein>
    <recommendedName>
        <fullName evidence="2">Mitochondrial fission process protein 1</fullName>
    </recommendedName>
    <alternativeName>
        <fullName evidence="3">Mitochondrial 18 kDa protein</fullName>
    </alternativeName>
</protein>
<dbReference type="GO" id="GO:0005739">
    <property type="term" value="C:mitochondrion"/>
    <property type="evidence" value="ECO:0007669"/>
    <property type="project" value="TreeGrafter"/>
</dbReference>
<accession>A0A9N9S1X6</accession>
<evidence type="ECO:0000256" key="1">
    <source>
        <dbReference type="ARBA" id="ARBA00009224"/>
    </source>
</evidence>
<dbReference type="OrthoDB" id="424969at2759"/>
<evidence type="ECO:0000256" key="3">
    <source>
        <dbReference type="ARBA" id="ARBA00029631"/>
    </source>
</evidence>
<dbReference type="PANTHER" id="PTHR11001">
    <property type="entry name" value="MITOCHONDRIAL FISSION PROCESS PROTEIN 1"/>
    <property type="match status" value="1"/>
</dbReference>
<dbReference type="PANTHER" id="PTHR11001:SF2">
    <property type="entry name" value="MITOCHONDRIAL FISSION PROCESS PROTEIN 1"/>
    <property type="match status" value="1"/>
</dbReference>
<reference evidence="4" key="1">
    <citation type="submission" date="2022-01" db="EMBL/GenBank/DDBJ databases">
        <authorList>
            <person name="King R."/>
        </authorList>
    </citation>
    <scope>NUCLEOTIDE SEQUENCE</scope>
</reference>
<gene>
    <name evidence="4" type="ORF">CHIRRI_LOCUS11024</name>
</gene>
<dbReference type="InterPro" id="IPR019560">
    <property type="entry name" value="Mitochondrial_18_kDa_protein"/>
</dbReference>
<dbReference type="Proteomes" id="UP001153620">
    <property type="component" value="Chromosome 3"/>
</dbReference>
<reference evidence="4" key="2">
    <citation type="submission" date="2022-10" db="EMBL/GenBank/DDBJ databases">
        <authorList>
            <consortium name="ENA_rothamsted_submissions"/>
            <consortium name="culmorum"/>
            <person name="King R."/>
        </authorList>
    </citation>
    <scope>NUCLEOTIDE SEQUENCE</scope>
</reference>
<evidence type="ECO:0000313" key="4">
    <source>
        <dbReference type="EMBL" id="CAG9808179.1"/>
    </source>
</evidence>
<dbReference type="Pfam" id="PF10558">
    <property type="entry name" value="MTP18"/>
    <property type="match status" value="2"/>
</dbReference>
<dbReference type="GO" id="GO:0000266">
    <property type="term" value="P:mitochondrial fission"/>
    <property type="evidence" value="ECO:0007669"/>
    <property type="project" value="TreeGrafter"/>
</dbReference>
<proteinExistence type="inferred from homology"/>
<evidence type="ECO:0000313" key="5">
    <source>
        <dbReference type="Proteomes" id="UP001153620"/>
    </source>
</evidence>
<keyword evidence="5" id="KW-1185">Reference proteome</keyword>
<dbReference type="EMBL" id="OU895879">
    <property type="protein sequence ID" value="CAG9808179.1"/>
    <property type="molecule type" value="Genomic_DNA"/>
</dbReference>
<sequence length="157" mass="17885">MIEKEKGEIKEYDIYRDSLLRYLGYSNELGESFRPLIDKKWVHASYGLAIAYVFADTYDKSMKTFKSTNGNVTKSLITGGDVVIWQMLASVAIPGFTINRICWAVGKGIKAAKFKHKLGKWIPTIVGLSSIPFIIHPIDRTVDKLMDNTYRKYLNNL</sequence>
<name>A0A9N9S1X6_9DIPT</name>
<comment type="similarity">
    <text evidence="1">Belongs to the MTFP1 family.</text>
</comment>
<organism evidence="4 5">
    <name type="scientific">Chironomus riparius</name>
    <dbReference type="NCBI Taxonomy" id="315576"/>
    <lineage>
        <taxon>Eukaryota</taxon>
        <taxon>Metazoa</taxon>
        <taxon>Ecdysozoa</taxon>
        <taxon>Arthropoda</taxon>
        <taxon>Hexapoda</taxon>
        <taxon>Insecta</taxon>
        <taxon>Pterygota</taxon>
        <taxon>Neoptera</taxon>
        <taxon>Endopterygota</taxon>
        <taxon>Diptera</taxon>
        <taxon>Nematocera</taxon>
        <taxon>Chironomoidea</taxon>
        <taxon>Chironomidae</taxon>
        <taxon>Chironominae</taxon>
        <taxon>Chironomus</taxon>
    </lineage>
</organism>